<dbReference type="PROSITE" id="PS51257">
    <property type="entry name" value="PROKAR_LIPOPROTEIN"/>
    <property type="match status" value="1"/>
</dbReference>
<dbReference type="EMBL" id="JACIFF010000002">
    <property type="protein sequence ID" value="MBB4078303.1"/>
    <property type="molecule type" value="Genomic_DNA"/>
</dbReference>
<dbReference type="Proteomes" id="UP000576209">
    <property type="component" value="Unassembled WGS sequence"/>
</dbReference>
<dbReference type="RefSeq" id="WP_183494557.1">
    <property type="nucleotide sequence ID" value="NZ_JACIFF010000002.1"/>
</dbReference>
<sequence>MYRCIAIAVGALLLGGCMESGDDPAGRENDAASLYTGTSDGVEVPPQSDRTFRADGRVGMITPGMPMAKIENLYGTGELVSREIEVGEGQTVPGYALFPNTHDELLIELGEDKQPATVSFSNPRSKWVEETTGLTIGTTLTELRKMNGKPFEFTGFGWDYGGTVTDWKGGKLEGILVRLTYAPERLPAEGLDPQLLGDVPVASNHPAIQSIGMNVREIRIDISKREAELR</sequence>
<dbReference type="AlphaFoldDB" id="A0A840E2W1"/>
<organism evidence="1 2">
    <name type="scientific">Neolewinella aquimaris</name>
    <dbReference type="NCBI Taxonomy" id="1835722"/>
    <lineage>
        <taxon>Bacteria</taxon>
        <taxon>Pseudomonadati</taxon>
        <taxon>Bacteroidota</taxon>
        <taxon>Saprospiria</taxon>
        <taxon>Saprospirales</taxon>
        <taxon>Lewinellaceae</taxon>
        <taxon>Neolewinella</taxon>
    </lineage>
</organism>
<gene>
    <name evidence="1" type="ORF">GGR28_000916</name>
</gene>
<reference evidence="1 2" key="1">
    <citation type="submission" date="2020-08" db="EMBL/GenBank/DDBJ databases">
        <title>Genomic Encyclopedia of Type Strains, Phase IV (KMG-IV): sequencing the most valuable type-strain genomes for metagenomic binning, comparative biology and taxonomic classification.</title>
        <authorList>
            <person name="Goeker M."/>
        </authorList>
    </citation>
    <scope>NUCLEOTIDE SEQUENCE [LARGE SCALE GENOMIC DNA]</scope>
    <source>
        <strain evidence="1 2">DSM 105137</strain>
    </source>
</reference>
<evidence type="ECO:0000313" key="2">
    <source>
        <dbReference type="Proteomes" id="UP000576209"/>
    </source>
</evidence>
<protein>
    <recommendedName>
        <fullName evidence="3">Lipoprotein</fullName>
    </recommendedName>
</protein>
<comment type="caution">
    <text evidence="1">The sequence shown here is derived from an EMBL/GenBank/DDBJ whole genome shotgun (WGS) entry which is preliminary data.</text>
</comment>
<accession>A0A840E2W1</accession>
<keyword evidence="2" id="KW-1185">Reference proteome</keyword>
<name>A0A840E2W1_9BACT</name>
<evidence type="ECO:0008006" key="3">
    <source>
        <dbReference type="Google" id="ProtNLM"/>
    </source>
</evidence>
<evidence type="ECO:0000313" key="1">
    <source>
        <dbReference type="EMBL" id="MBB4078303.1"/>
    </source>
</evidence>
<proteinExistence type="predicted"/>